<accession>A0A2T1E7Q9</accession>
<reference evidence="2" key="1">
    <citation type="submission" date="2018-02" db="EMBL/GenBank/DDBJ databases">
        <authorList>
            <person name="Moore K."/>
            <person name="Momper L."/>
        </authorList>
    </citation>
    <scope>NUCLEOTIDE SEQUENCE [LARGE SCALE GENOMIC DNA]</scope>
    <source>
        <strain evidence="2">ULC18</strain>
    </source>
</reference>
<dbReference type="EMBL" id="PVWK01000075">
    <property type="protein sequence ID" value="PSB28725.1"/>
    <property type="molecule type" value="Genomic_DNA"/>
</dbReference>
<dbReference type="Proteomes" id="UP000239576">
    <property type="component" value="Unassembled WGS sequence"/>
</dbReference>
<name>A0A2T1E7Q9_9CYAN</name>
<dbReference type="AlphaFoldDB" id="A0A2T1E7Q9"/>
<organism evidence="1 2">
    <name type="scientific">Stenomitos frigidus ULC18</name>
    <dbReference type="NCBI Taxonomy" id="2107698"/>
    <lineage>
        <taxon>Bacteria</taxon>
        <taxon>Bacillati</taxon>
        <taxon>Cyanobacteriota</taxon>
        <taxon>Cyanophyceae</taxon>
        <taxon>Leptolyngbyales</taxon>
        <taxon>Leptolyngbyaceae</taxon>
        <taxon>Stenomitos</taxon>
    </lineage>
</organism>
<reference evidence="1 2" key="2">
    <citation type="submission" date="2018-03" db="EMBL/GenBank/DDBJ databases">
        <title>The ancient ancestry and fast evolution of plastids.</title>
        <authorList>
            <person name="Moore K.R."/>
            <person name="Magnabosco C."/>
            <person name="Momper L."/>
            <person name="Gold D.A."/>
            <person name="Bosak T."/>
            <person name="Fournier G.P."/>
        </authorList>
    </citation>
    <scope>NUCLEOTIDE SEQUENCE [LARGE SCALE GENOMIC DNA]</scope>
    <source>
        <strain evidence="1 2">ULC18</strain>
    </source>
</reference>
<dbReference type="RefSeq" id="WP_106256683.1">
    <property type="nucleotide sequence ID" value="NZ_CAWNSW010000066.1"/>
</dbReference>
<dbReference type="OrthoDB" id="9813823at2"/>
<evidence type="ECO:0000313" key="2">
    <source>
        <dbReference type="Proteomes" id="UP000239576"/>
    </source>
</evidence>
<gene>
    <name evidence="1" type="ORF">C7B82_12805</name>
</gene>
<sequence length="62" mass="7334">MTTKDLIIQALDEVPESALPEILDYVREQKLKASQSLQERIWQAYLESEHDRDEVYRRLADS</sequence>
<comment type="caution">
    <text evidence="1">The sequence shown here is derived from an EMBL/GenBank/DDBJ whole genome shotgun (WGS) entry which is preliminary data.</text>
</comment>
<evidence type="ECO:0000313" key="1">
    <source>
        <dbReference type="EMBL" id="PSB28725.1"/>
    </source>
</evidence>
<protein>
    <submittedName>
        <fullName evidence="1">DUF2281 domain-containing protein</fullName>
    </submittedName>
</protein>
<keyword evidence="2" id="KW-1185">Reference proteome</keyword>
<proteinExistence type="predicted"/>